<keyword evidence="5" id="KW-0496">Mitochondrion</keyword>
<evidence type="ECO:0000256" key="1">
    <source>
        <dbReference type="ARBA" id="ARBA00004173"/>
    </source>
</evidence>
<proteinExistence type="inferred from homology"/>
<evidence type="ECO:0000256" key="5">
    <source>
        <dbReference type="ARBA" id="ARBA00023128"/>
    </source>
</evidence>
<evidence type="ECO:0000313" key="8">
    <source>
        <dbReference type="EMBL" id="SCU78798.1"/>
    </source>
</evidence>
<gene>
    <name evidence="8" type="ORF">LAMI_0A06018G</name>
</gene>
<dbReference type="NCBIfam" id="TIGR01031">
    <property type="entry name" value="rpmF_bact"/>
    <property type="match status" value="1"/>
</dbReference>
<keyword evidence="9" id="KW-1185">Reference proteome</keyword>
<dbReference type="STRING" id="1230905.A0A1G4IQ19"/>
<accession>A0A1G4IQ19</accession>
<name>A0A1G4IQ19_9SACH</name>
<dbReference type="PANTHER" id="PTHR21026:SF2">
    <property type="entry name" value="LARGE RIBOSOMAL SUBUNIT PROTEIN BL32M"/>
    <property type="match status" value="1"/>
</dbReference>
<dbReference type="GO" id="GO:0003735">
    <property type="term" value="F:structural constituent of ribosome"/>
    <property type="evidence" value="ECO:0007669"/>
    <property type="project" value="InterPro"/>
</dbReference>
<keyword evidence="6" id="KW-0687">Ribonucleoprotein</keyword>
<dbReference type="SUPFAM" id="SSF57829">
    <property type="entry name" value="Zn-binding ribosomal proteins"/>
    <property type="match status" value="1"/>
</dbReference>
<dbReference type="GO" id="GO:0006412">
    <property type="term" value="P:translation"/>
    <property type="evidence" value="ECO:0007669"/>
    <property type="project" value="InterPro"/>
</dbReference>
<reference evidence="8 9" key="1">
    <citation type="submission" date="2016-03" db="EMBL/GenBank/DDBJ databases">
        <authorList>
            <person name="Devillers H."/>
        </authorList>
    </citation>
    <scope>NUCLEOTIDE SEQUENCE [LARGE SCALE GENOMIC DNA]</scope>
    <source>
        <strain evidence="8">CBS 11717</strain>
    </source>
</reference>
<keyword evidence="4" id="KW-0689">Ribosomal protein</keyword>
<evidence type="ECO:0000256" key="2">
    <source>
        <dbReference type="ARBA" id="ARBA00008560"/>
    </source>
</evidence>
<sequence length="184" mass="21355">MSVSLNSMVRRLLSKPLSLFNVPFLSRTPRHAIAASSTIGSYGATDSNAGNCLSDILNDNGIYLAVPKKKVSHQKKRQKLYGPGRKQLKMIHHLNRCPSCGHFKRANTICMHCFHEIRRIWKDHTVEQRAEPIQEQELSENDKRILYPGKKETEYTKKLKEKETYLDRRHRTLLVEREVSETKK</sequence>
<dbReference type="InterPro" id="IPR002677">
    <property type="entry name" value="Ribosomal_bL32"/>
</dbReference>
<keyword evidence="3" id="KW-0809">Transit peptide</keyword>
<organism evidence="8 9">
    <name type="scientific">Lachancea mirantina</name>
    <dbReference type="NCBI Taxonomy" id="1230905"/>
    <lineage>
        <taxon>Eukaryota</taxon>
        <taxon>Fungi</taxon>
        <taxon>Dikarya</taxon>
        <taxon>Ascomycota</taxon>
        <taxon>Saccharomycotina</taxon>
        <taxon>Saccharomycetes</taxon>
        <taxon>Saccharomycetales</taxon>
        <taxon>Saccharomycetaceae</taxon>
        <taxon>Lachancea</taxon>
    </lineage>
</organism>
<dbReference type="PANTHER" id="PTHR21026">
    <property type="entry name" value="39S RIBOSOMAL PROTEIN L32, MITOCHONDRIAL"/>
    <property type="match status" value="1"/>
</dbReference>
<evidence type="ECO:0000256" key="3">
    <source>
        <dbReference type="ARBA" id="ARBA00022946"/>
    </source>
</evidence>
<dbReference type="GO" id="GO:0005762">
    <property type="term" value="C:mitochondrial large ribosomal subunit"/>
    <property type="evidence" value="ECO:0007669"/>
    <property type="project" value="TreeGrafter"/>
</dbReference>
<evidence type="ECO:0000256" key="4">
    <source>
        <dbReference type="ARBA" id="ARBA00022980"/>
    </source>
</evidence>
<protein>
    <recommendedName>
        <fullName evidence="7">Large ribosomal subunit protein bL32m</fullName>
    </recommendedName>
</protein>
<comment type="subcellular location">
    <subcellularLocation>
        <location evidence="1">Mitochondrion</location>
    </subcellularLocation>
</comment>
<dbReference type="AlphaFoldDB" id="A0A1G4IQ19"/>
<evidence type="ECO:0000256" key="7">
    <source>
        <dbReference type="ARBA" id="ARBA00039935"/>
    </source>
</evidence>
<dbReference type="EMBL" id="LT598462">
    <property type="protein sequence ID" value="SCU78798.1"/>
    <property type="molecule type" value="Genomic_DNA"/>
</dbReference>
<dbReference type="OrthoDB" id="2014905at2759"/>
<dbReference type="Proteomes" id="UP000191024">
    <property type="component" value="Chromosome A"/>
</dbReference>
<evidence type="ECO:0000256" key="6">
    <source>
        <dbReference type="ARBA" id="ARBA00023274"/>
    </source>
</evidence>
<dbReference type="Pfam" id="PF01783">
    <property type="entry name" value="Ribosomal_L32p"/>
    <property type="match status" value="1"/>
</dbReference>
<dbReference type="InterPro" id="IPR051991">
    <property type="entry name" value="Mitoribosomal_protein_bL32"/>
</dbReference>
<comment type="similarity">
    <text evidence="2">Belongs to the bacterial ribosomal protein bL32 family.</text>
</comment>
<dbReference type="InterPro" id="IPR011332">
    <property type="entry name" value="Ribosomal_zn-bd"/>
</dbReference>
<evidence type="ECO:0000313" key="9">
    <source>
        <dbReference type="Proteomes" id="UP000191024"/>
    </source>
</evidence>